<protein>
    <submittedName>
        <fullName evidence="1">Uncharacterized protein</fullName>
    </submittedName>
</protein>
<accession>A0ABV0ZR95</accession>
<dbReference type="Proteomes" id="UP001469553">
    <property type="component" value="Unassembled WGS sequence"/>
</dbReference>
<keyword evidence="2" id="KW-1185">Reference proteome</keyword>
<evidence type="ECO:0000313" key="1">
    <source>
        <dbReference type="EMBL" id="MEQ2308302.1"/>
    </source>
</evidence>
<organism evidence="1 2">
    <name type="scientific">Ameca splendens</name>
    <dbReference type="NCBI Taxonomy" id="208324"/>
    <lineage>
        <taxon>Eukaryota</taxon>
        <taxon>Metazoa</taxon>
        <taxon>Chordata</taxon>
        <taxon>Craniata</taxon>
        <taxon>Vertebrata</taxon>
        <taxon>Euteleostomi</taxon>
        <taxon>Actinopterygii</taxon>
        <taxon>Neopterygii</taxon>
        <taxon>Teleostei</taxon>
        <taxon>Neoteleostei</taxon>
        <taxon>Acanthomorphata</taxon>
        <taxon>Ovalentaria</taxon>
        <taxon>Atherinomorphae</taxon>
        <taxon>Cyprinodontiformes</taxon>
        <taxon>Goodeidae</taxon>
        <taxon>Ameca</taxon>
    </lineage>
</organism>
<sequence>MKNHTVKGLNTINLHPPFPIVTSQCKVVCAAHGSYILFARHILYASPWREGRRNLSNVYTCVCACVSSGRKRRQTSCYRWRTAGQLSLQWRKDNCIDYFLIHLVYPPQ</sequence>
<name>A0ABV0ZR95_9TELE</name>
<evidence type="ECO:0000313" key="2">
    <source>
        <dbReference type="Proteomes" id="UP001469553"/>
    </source>
</evidence>
<dbReference type="EMBL" id="JAHRIP010068637">
    <property type="protein sequence ID" value="MEQ2308302.1"/>
    <property type="molecule type" value="Genomic_DNA"/>
</dbReference>
<comment type="caution">
    <text evidence="1">The sequence shown here is derived from an EMBL/GenBank/DDBJ whole genome shotgun (WGS) entry which is preliminary data.</text>
</comment>
<gene>
    <name evidence="1" type="ORF">AMECASPLE_026928</name>
</gene>
<reference evidence="1 2" key="1">
    <citation type="submission" date="2021-06" db="EMBL/GenBank/DDBJ databases">
        <authorList>
            <person name="Palmer J.M."/>
        </authorList>
    </citation>
    <scope>NUCLEOTIDE SEQUENCE [LARGE SCALE GENOMIC DNA]</scope>
    <source>
        <strain evidence="1 2">AS_MEX2019</strain>
        <tissue evidence="1">Muscle</tissue>
    </source>
</reference>
<proteinExistence type="predicted"/>